<feature type="domain" description="Thioredoxin" evidence="1">
    <location>
        <begin position="9"/>
        <end position="164"/>
    </location>
</feature>
<proteinExistence type="predicted"/>
<dbReference type="SUPFAM" id="SSF52833">
    <property type="entry name" value="Thioredoxin-like"/>
    <property type="match status" value="1"/>
</dbReference>
<dbReference type="PANTHER" id="PTHR43640">
    <property type="entry name" value="OS07G0260300 PROTEIN"/>
    <property type="match status" value="1"/>
</dbReference>
<dbReference type="PROSITE" id="PS51352">
    <property type="entry name" value="THIOREDOXIN_2"/>
    <property type="match status" value="1"/>
</dbReference>
<dbReference type="Pfam" id="PF08534">
    <property type="entry name" value="Redoxin"/>
    <property type="match status" value="1"/>
</dbReference>
<dbReference type="RefSeq" id="WP_068262293.1">
    <property type="nucleotide sequence ID" value="NZ_LWSK01000034.1"/>
</dbReference>
<dbReference type="CDD" id="cd02969">
    <property type="entry name" value="PRX_like1"/>
    <property type="match status" value="1"/>
</dbReference>
<evidence type="ECO:0000259" key="1">
    <source>
        <dbReference type="PROSITE" id="PS51352"/>
    </source>
</evidence>
<dbReference type="InterPro" id="IPR013766">
    <property type="entry name" value="Thioredoxin_domain"/>
</dbReference>
<dbReference type="GO" id="GO:0004601">
    <property type="term" value="F:peroxidase activity"/>
    <property type="evidence" value="ECO:0007669"/>
    <property type="project" value="UniProtKB-KW"/>
</dbReference>
<dbReference type="AlphaFoldDB" id="A0A5B1CKA9"/>
<keyword evidence="2" id="KW-0575">Peroxidase</keyword>
<dbReference type="InterPro" id="IPR036249">
    <property type="entry name" value="Thioredoxin-like_sf"/>
</dbReference>
<reference evidence="2 3" key="1">
    <citation type="submission" date="2019-08" db="EMBL/GenBank/DDBJ databases">
        <title>Deep-cultivation of Planctomycetes and their phenomic and genomic characterization uncovers novel biology.</title>
        <authorList>
            <person name="Wiegand S."/>
            <person name="Jogler M."/>
            <person name="Boedeker C."/>
            <person name="Pinto D."/>
            <person name="Vollmers J."/>
            <person name="Rivas-Marin E."/>
            <person name="Kohn T."/>
            <person name="Peeters S.H."/>
            <person name="Heuer A."/>
            <person name="Rast P."/>
            <person name="Oberbeckmann S."/>
            <person name="Bunk B."/>
            <person name="Jeske O."/>
            <person name="Meyerdierks A."/>
            <person name="Storesund J.E."/>
            <person name="Kallscheuer N."/>
            <person name="Luecker S."/>
            <person name="Lage O.M."/>
            <person name="Pohl T."/>
            <person name="Merkel B.J."/>
            <person name="Hornburger P."/>
            <person name="Mueller R.-W."/>
            <person name="Bruemmer F."/>
            <person name="Labrenz M."/>
            <person name="Spormann A.M."/>
            <person name="Op Den Camp H."/>
            <person name="Overmann J."/>
            <person name="Amann R."/>
            <person name="Jetten M.S.M."/>
            <person name="Mascher T."/>
            <person name="Medema M.H."/>
            <person name="Devos D.P."/>
            <person name="Kaster A.-K."/>
            <person name="Ovreas L."/>
            <person name="Rohde M."/>
            <person name="Galperin M.Y."/>
            <person name="Jogler C."/>
        </authorList>
    </citation>
    <scope>NUCLEOTIDE SEQUENCE [LARGE SCALE GENOMIC DNA]</scope>
    <source>
        <strain evidence="2 3">LF1</strain>
    </source>
</reference>
<name>A0A5B1CKA9_9BACT</name>
<gene>
    <name evidence="2" type="ORF">LF1_42020</name>
</gene>
<dbReference type="InterPro" id="IPR013740">
    <property type="entry name" value="Redoxin"/>
</dbReference>
<accession>A0A5B1CKA9</accession>
<evidence type="ECO:0000313" key="3">
    <source>
        <dbReference type="Proteomes" id="UP000322699"/>
    </source>
</evidence>
<dbReference type="EMBL" id="VRLW01000001">
    <property type="protein sequence ID" value="KAA1261647.1"/>
    <property type="molecule type" value="Genomic_DNA"/>
</dbReference>
<dbReference type="InterPro" id="IPR047262">
    <property type="entry name" value="PRX-like1"/>
</dbReference>
<sequence>MVRTASTMLPLGTTAPSFALANTDGKTITLESFADKKALLVIFMCNHCPFVKHVAEGLKSLTDEYMAQDVGVVAISSNDAEKYPDDSPEAMAKEIVDRGYGFDYLYDADQSVAIEYAAACTPDFFLFDAEMKLAYRGQLDSSRPNSGIPVTGEDLRAALDAVLAGQSPSADQKPSIGCNIKWNEGSEPDYFNPQGTA</sequence>
<dbReference type="OrthoDB" id="9809746at2"/>
<comment type="caution">
    <text evidence="2">The sequence shown here is derived from an EMBL/GenBank/DDBJ whole genome shotgun (WGS) entry which is preliminary data.</text>
</comment>
<keyword evidence="2" id="KW-0560">Oxidoreductase</keyword>
<organism evidence="2 3">
    <name type="scientific">Rubripirellula obstinata</name>
    <dbReference type="NCBI Taxonomy" id="406547"/>
    <lineage>
        <taxon>Bacteria</taxon>
        <taxon>Pseudomonadati</taxon>
        <taxon>Planctomycetota</taxon>
        <taxon>Planctomycetia</taxon>
        <taxon>Pirellulales</taxon>
        <taxon>Pirellulaceae</taxon>
        <taxon>Rubripirellula</taxon>
    </lineage>
</organism>
<dbReference type="Proteomes" id="UP000322699">
    <property type="component" value="Unassembled WGS sequence"/>
</dbReference>
<evidence type="ECO:0000313" key="2">
    <source>
        <dbReference type="EMBL" id="KAA1261647.1"/>
    </source>
</evidence>
<dbReference type="PANTHER" id="PTHR43640:SF1">
    <property type="entry name" value="THIOREDOXIN-DEPENDENT PEROXIREDOXIN"/>
    <property type="match status" value="1"/>
</dbReference>
<protein>
    <submittedName>
        <fullName evidence="2">Thioredoxin-dependent thiol peroxidase</fullName>
    </submittedName>
</protein>
<dbReference type="Gene3D" id="3.40.30.10">
    <property type="entry name" value="Glutaredoxin"/>
    <property type="match status" value="1"/>
</dbReference>
<keyword evidence="3" id="KW-1185">Reference proteome</keyword>